<proteinExistence type="predicted"/>
<dbReference type="AlphaFoldDB" id="A0A2N1M4P7"/>
<protein>
    <submittedName>
        <fullName evidence="1">Uncharacterized protein</fullName>
    </submittedName>
</protein>
<comment type="caution">
    <text evidence="1">The sequence shown here is derived from an EMBL/GenBank/DDBJ whole genome shotgun (WGS) entry which is preliminary data.</text>
</comment>
<dbReference type="Proteomes" id="UP000233469">
    <property type="component" value="Unassembled WGS sequence"/>
</dbReference>
<reference evidence="1 2" key="1">
    <citation type="submission" date="2016-04" db="EMBL/GenBank/DDBJ databases">
        <title>Genome analyses suggest a sexual origin of heterokaryosis in a supposedly ancient asexual fungus.</title>
        <authorList>
            <person name="Ropars J."/>
            <person name="Sedzielewska K."/>
            <person name="Noel J."/>
            <person name="Charron P."/>
            <person name="Farinelli L."/>
            <person name="Marton T."/>
            <person name="Kruger M."/>
            <person name="Pelin A."/>
            <person name="Brachmann A."/>
            <person name="Corradi N."/>
        </authorList>
    </citation>
    <scope>NUCLEOTIDE SEQUENCE [LARGE SCALE GENOMIC DNA]</scope>
    <source>
        <strain evidence="1 2">C2</strain>
    </source>
</reference>
<gene>
    <name evidence="1" type="ORF">RhiirC2_764313</name>
</gene>
<dbReference type="VEuPathDB" id="FungiDB:RhiirFUN_019205"/>
<evidence type="ECO:0000313" key="2">
    <source>
        <dbReference type="Proteomes" id="UP000233469"/>
    </source>
</evidence>
<dbReference type="VEuPathDB" id="FungiDB:RhiirA1_429885"/>
<dbReference type="EMBL" id="LLXL01005385">
    <property type="protein sequence ID" value="PKK56603.1"/>
    <property type="molecule type" value="Genomic_DNA"/>
</dbReference>
<sequence length="71" mass="8364">MAKKSRNNRRKTMGKFTTNFTQYLPLCNPAKYEHTYDRAIGFITVKNKRQDRVVGVFNYPELSEYLGVRSN</sequence>
<organism evidence="1 2">
    <name type="scientific">Rhizophagus irregularis</name>
    <dbReference type="NCBI Taxonomy" id="588596"/>
    <lineage>
        <taxon>Eukaryota</taxon>
        <taxon>Fungi</taxon>
        <taxon>Fungi incertae sedis</taxon>
        <taxon>Mucoromycota</taxon>
        <taxon>Glomeromycotina</taxon>
        <taxon>Glomeromycetes</taxon>
        <taxon>Glomerales</taxon>
        <taxon>Glomeraceae</taxon>
        <taxon>Rhizophagus</taxon>
    </lineage>
</organism>
<name>A0A2N1M4P7_9GLOM</name>
<evidence type="ECO:0000313" key="1">
    <source>
        <dbReference type="EMBL" id="PKK56603.1"/>
    </source>
</evidence>
<dbReference type="VEuPathDB" id="FungiDB:FUN_005924"/>
<accession>A0A2N1M4P7</accession>
<reference evidence="1 2" key="2">
    <citation type="submission" date="2017-10" db="EMBL/GenBank/DDBJ databases">
        <title>Extensive intraspecific genome diversity in a model arbuscular mycorrhizal fungus.</title>
        <authorList>
            <person name="Chen E.C.H."/>
            <person name="Morin E."/>
            <person name="Baudet D."/>
            <person name="Noel J."/>
            <person name="Ndikumana S."/>
            <person name="Charron P."/>
            <person name="St-Onge C."/>
            <person name="Giorgi J."/>
            <person name="Grigoriev I.V."/>
            <person name="Roux C."/>
            <person name="Martin F.M."/>
            <person name="Corradi N."/>
        </authorList>
    </citation>
    <scope>NUCLEOTIDE SEQUENCE [LARGE SCALE GENOMIC DNA]</scope>
    <source>
        <strain evidence="1 2">C2</strain>
    </source>
</reference>